<evidence type="ECO:0000256" key="4">
    <source>
        <dbReference type="ARBA" id="ARBA00022833"/>
    </source>
</evidence>
<sequence>MKDKDLYDRLQDLESAQEHQLNSLHELKESLENILEQNSELKIENQHLRAHLQELDTDTSPVAASADSQSGEKTLSKSRQNLEKLYNEGFHVCRYFYGSRREKNDACAFCLDVIFGEHGDHDHRK</sequence>
<dbReference type="GO" id="GO:0008156">
    <property type="term" value="P:negative regulation of DNA replication"/>
    <property type="evidence" value="ECO:0007669"/>
    <property type="project" value="UniProtKB-UniRule"/>
</dbReference>
<comment type="subunit">
    <text evidence="6">Homotetramer. Interacts with both DnaA and DnaN, acting as a bridge between these two proteins.</text>
</comment>
<comment type="cofactor">
    <cofactor evidence="6">
        <name>Zn(2+)</name>
        <dbReference type="ChEBI" id="CHEBI:29105"/>
    </cofactor>
    <text evidence="6">Binds 1 zinc ion per subunit.</text>
</comment>
<evidence type="ECO:0000256" key="3">
    <source>
        <dbReference type="ARBA" id="ARBA00022723"/>
    </source>
</evidence>
<dbReference type="STRING" id="1423734.FC83_GL000371"/>
<accession>X0PEL5</accession>
<dbReference type="HAMAP" id="MF_01159">
    <property type="entry name" value="YabA"/>
    <property type="match status" value="1"/>
</dbReference>
<evidence type="ECO:0000313" key="8">
    <source>
        <dbReference type="EMBL" id="KRM32506.1"/>
    </source>
</evidence>
<gene>
    <name evidence="6" type="primary">yabA</name>
    <name evidence="8" type="ORF">FC83_GL000371</name>
</gene>
<keyword evidence="4 6" id="KW-0862">Zinc</keyword>
<feature type="binding site" evidence="6">
    <location>
        <position position="91"/>
    </location>
    <ligand>
        <name>Zn(2+)</name>
        <dbReference type="ChEBI" id="CHEBI:29105"/>
    </ligand>
</feature>
<comment type="function">
    <text evidence="6">Involved in control of chromosome replication initiation. Inhibits the cooperative binding of DnaA to the oriC region, thus negatively regulating initiation of chromosome replication. Inhibits the ability of DnaA-ATP to form a helix on DNA; does not disassemble preformed DnaA-DNA helices. Decreases the residence time of DnaA on the chromosome at its binding sites (oriC, replication forks and promoter-binding sites). Tethers DnaA to the replication machinery via the DNA polymerase beta sliding clamp subunit (dnaN). Associates with oriC and other DnaA targets on the chromosome in a DnaA-dependent manner.</text>
</comment>
<proteinExistence type="inferred from homology"/>
<comment type="subcellular location">
    <subcellularLocation>
        <location evidence="6">Cytoplasm</location>
        <location evidence="6">Nucleoid</location>
    </subcellularLocation>
    <text evidence="6">Localizes in tight foci, which correspond to the replisome at mid-cell throughout the cell cycle.</text>
</comment>
<dbReference type="InterPro" id="IPR010377">
    <property type="entry name" value="YabA"/>
</dbReference>
<comment type="caution">
    <text evidence="8">The sequence shown here is derived from an EMBL/GenBank/DDBJ whole genome shotgun (WGS) entry which is preliminary data.</text>
</comment>
<keyword evidence="1 6" id="KW-0963">Cytoplasm</keyword>
<keyword evidence="3 6" id="KW-0479">Metal-binding</keyword>
<evidence type="ECO:0000256" key="5">
    <source>
        <dbReference type="ARBA" id="ARBA00022880"/>
    </source>
</evidence>
<dbReference type="GO" id="GO:0006260">
    <property type="term" value="P:DNA replication"/>
    <property type="evidence" value="ECO:0007669"/>
    <property type="project" value="UniProtKB-KW"/>
</dbReference>
<name>X0PEL5_9LACO</name>
<reference evidence="8 9" key="1">
    <citation type="journal article" date="2015" name="Genome Announc.">
        <title>Expanding the biotechnology potential of lactobacilli through comparative genomics of 213 strains and associated genera.</title>
        <authorList>
            <person name="Sun Z."/>
            <person name="Harris H.M."/>
            <person name="McCann A."/>
            <person name="Guo C."/>
            <person name="Argimon S."/>
            <person name="Zhang W."/>
            <person name="Yang X."/>
            <person name="Jeffery I.B."/>
            <person name="Cooney J.C."/>
            <person name="Kagawa T.F."/>
            <person name="Liu W."/>
            <person name="Song Y."/>
            <person name="Salvetti E."/>
            <person name="Wrobel A."/>
            <person name="Rasinkangas P."/>
            <person name="Parkhill J."/>
            <person name="Rea M.C."/>
            <person name="O'Sullivan O."/>
            <person name="Ritari J."/>
            <person name="Douillard F.P."/>
            <person name="Paul Ross R."/>
            <person name="Yang R."/>
            <person name="Briner A.E."/>
            <person name="Felis G.E."/>
            <person name="de Vos W.M."/>
            <person name="Barrangou R."/>
            <person name="Klaenhammer T.R."/>
            <person name="Caufield P.W."/>
            <person name="Cui Y."/>
            <person name="Zhang H."/>
            <person name="O'Toole P.W."/>
        </authorList>
    </citation>
    <scope>NUCLEOTIDE SEQUENCE [LARGE SCALE GENOMIC DNA]</scope>
    <source>
        <strain evidence="8 9">DSM 18527</strain>
    </source>
</reference>
<organism evidence="8 9">
    <name type="scientific">Agrilactobacillus composti DSM 18527 = JCM 14202</name>
    <dbReference type="NCBI Taxonomy" id="1423734"/>
    <lineage>
        <taxon>Bacteria</taxon>
        <taxon>Bacillati</taxon>
        <taxon>Bacillota</taxon>
        <taxon>Bacilli</taxon>
        <taxon>Lactobacillales</taxon>
        <taxon>Lactobacillaceae</taxon>
        <taxon>Agrilactobacillus</taxon>
    </lineage>
</organism>
<dbReference type="GO" id="GO:0008270">
    <property type="term" value="F:zinc ion binding"/>
    <property type="evidence" value="ECO:0007669"/>
    <property type="project" value="UniProtKB-UniRule"/>
</dbReference>
<feature type="region of interest" description="Disordered" evidence="7">
    <location>
        <begin position="55"/>
        <end position="77"/>
    </location>
</feature>
<dbReference type="RefSeq" id="WP_035452787.1">
    <property type="nucleotide sequence ID" value="NZ_AZGA01000070.1"/>
</dbReference>
<evidence type="ECO:0000256" key="7">
    <source>
        <dbReference type="SAM" id="MobiDB-lite"/>
    </source>
</evidence>
<dbReference type="PIRSF" id="PIRSF021439">
    <property type="entry name" value="DUF972"/>
    <property type="match status" value="1"/>
</dbReference>
<dbReference type="OrthoDB" id="2112130at2"/>
<dbReference type="eggNOG" id="COG4467">
    <property type="taxonomic scope" value="Bacteria"/>
</dbReference>
<evidence type="ECO:0000313" key="9">
    <source>
        <dbReference type="Proteomes" id="UP000051236"/>
    </source>
</evidence>
<dbReference type="EMBL" id="AZGA01000070">
    <property type="protein sequence ID" value="KRM32506.1"/>
    <property type="molecule type" value="Genomic_DNA"/>
</dbReference>
<dbReference type="GO" id="GO:0043590">
    <property type="term" value="C:bacterial nucleoid"/>
    <property type="evidence" value="ECO:0007669"/>
    <property type="project" value="UniProtKB-UniRule"/>
</dbReference>
<keyword evidence="9" id="KW-1185">Reference proteome</keyword>
<evidence type="ECO:0000256" key="2">
    <source>
        <dbReference type="ARBA" id="ARBA00022705"/>
    </source>
</evidence>
<feature type="binding site" evidence="6">
    <location>
        <position position="110"/>
    </location>
    <ligand>
        <name>Zn(2+)</name>
        <dbReference type="ChEBI" id="CHEBI:29105"/>
    </ligand>
</feature>
<feature type="binding site" evidence="6">
    <location>
        <position position="93"/>
    </location>
    <ligand>
        <name>Zn(2+)</name>
        <dbReference type="ChEBI" id="CHEBI:29105"/>
    </ligand>
</feature>
<dbReference type="Proteomes" id="UP000051236">
    <property type="component" value="Unassembled WGS sequence"/>
</dbReference>
<feature type="binding site" evidence="6">
    <location>
        <position position="107"/>
    </location>
    <ligand>
        <name>Zn(2+)</name>
        <dbReference type="ChEBI" id="CHEBI:29105"/>
    </ligand>
</feature>
<dbReference type="AlphaFoldDB" id="X0PEL5"/>
<comment type="similarity">
    <text evidence="6">Belongs to the YabA family.</text>
</comment>
<feature type="compositionally biased region" description="Polar residues" evidence="7">
    <location>
        <begin position="58"/>
        <end position="77"/>
    </location>
</feature>
<dbReference type="Pfam" id="PF06156">
    <property type="entry name" value="YabA"/>
    <property type="match status" value="1"/>
</dbReference>
<evidence type="ECO:0000256" key="6">
    <source>
        <dbReference type="HAMAP-Rule" id="MF_01159"/>
    </source>
</evidence>
<keyword evidence="2 6" id="KW-0235">DNA replication</keyword>
<protein>
    <recommendedName>
        <fullName evidence="6">Replication initiation control protein YabA</fullName>
    </recommendedName>
</protein>
<evidence type="ECO:0000256" key="1">
    <source>
        <dbReference type="ARBA" id="ARBA00022490"/>
    </source>
</evidence>
<dbReference type="PATRIC" id="fig|1423734.3.peg.371"/>
<keyword evidence="5 6" id="KW-0236">DNA replication inhibitor</keyword>